<comment type="similarity">
    <text evidence="1">Belongs to the cytochrome P450 family.</text>
</comment>
<keyword evidence="2 3" id="KW-0408">Iron</keyword>
<sequence>MLDFAIFAVTFVVILVGAVLYLYPVHPEAGNLWIHVAALCSLRDGNLQDIVNRGSLHEFLVGLHQDFGPVASFWFGGRPVVSLGSVQQLRQHVNPNHSTDSFETMLKSLLGYHSGMGGGPTETIVRKKVYQSAIDNTLKNNFPLVLKLVAELVGKWKSFPEAQHTPLCAHQLVLAIKTVTQLALGERFGDDDAIISFRKNHDVIWSEIGKGYMDGSLEKSSSRRGHYEKALSQMESMLLSAAKERKAQRKQVAFVDALIQSSLTERQIMEDCMVFTLAGCAITANLCIWALHFLSTSEEVQDRLYQELDEVLGSDPISLDKIPQLRYCQQVLNETVRAAKLTPVAARLQEVEGKVEQHVIPKEVPASFFIIQETRVPFDPDRFEEDSVRKSFCLLGFSGSQTCPELRFAYTVATVLLSTLVRQLKLHQLKGPVMEVRSELVSTPKDETWITFSRRS</sequence>
<dbReference type="GO" id="GO:0005506">
    <property type="term" value="F:iron ion binding"/>
    <property type="evidence" value="ECO:0007669"/>
    <property type="project" value="InterPro"/>
</dbReference>
<keyword evidence="3" id="KW-0349">Heme</keyword>
<keyword evidence="4" id="KW-0812">Transmembrane</keyword>
<dbReference type="Proteomes" id="UP000261620">
    <property type="component" value="Unplaced"/>
</dbReference>
<dbReference type="Ensembl" id="ENSMMOT00000026722.1">
    <property type="protein sequence ID" value="ENSMMOP00000026278.1"/>
    <property type="gene ID" value="ENSMMOG00000019812.1"/>
</dbReference>
<keyword evidence="3" id="KW-0479">Metal-binding</keyword>
<dbReference type="GO" id="GO:0020037">
    <property type="term" value="F:heme binding"/>
    <property type="evidence" value="ECO:0007669"/>
    <property type="project" value="InterPro"/>
</dbReference>
<reference evidence="5" key="1">
    <citation type="submission" date="2025-08" db="UniProtKB">
        <authorList>
            <consortium name="Ensembl"/>
        </authorList>
    </citation>
    <scope>IDENTIFICATION</scope>
</reference>
<dbReference type="AlphaFoldDB" id="A0A3Q3X5M1"/>
<evidence type="ECO:0000313" key="5">
    <source>
        <dbReference type="Ensembl" id="ENSMMOP00000026278.1"/>
    </source>
</evidence>
<evidence type="ECO:0000256" key="3">
    <source>
        <dbReference type="PIRSR" id="PIRSR602401-1"/>
    </source>
</evidence>
<dbReference type="GO" id="GO:0004497">
    <property type="term" value="F:monooxygenase activity"/>
    <property type="evidence" value="ECO:0007669"/>
    <property type="project" value="InterPro"/>
</dbReference>
<evidence type="ECO:0000256" key="2">
    <source>
        <dbReference type="ARBA" id="ARBA00023004"/>
    </source>
</evidence>
<organism evidence="5 6">
    <name type="scientific">Mola mola</name>
    <name type="common">Ocean sunfish</name>
    <name type="synonym">Tetraodon mola</name>
    <dbReference type="NCBI Taxonomy" id="94237"/>
    <lineage>
        <taxon>Eukaryota</taxon>
        <taxon>Metazoa</taxon>
        <taxon>Chordata</taxon>
        <taxon>Craniata</taxon>
        <taxon>Vertebrata</taxon>
        <taxon>Euteleostomi</taxon>
        <taxon>Actinopterygii</taxon>
        <taxon>Neopterygii</taxon>
        <taxon>Teleostei</taxon>
        <taxon>Neoteleostei</taxon>
        <taxon>Acanthomorphata</taxon>
        <taxon>Eupercaria</taxon>
        <taxon>Tetraodontiformes</taxon>
        <taxon>Molidae</taxon>
        <taxon>Mola</taxon>
    </lineage>
</organism>
<dbReference type="PRINTS" id="PR00463">
    <property type="entry name" value="EP450I"/>
</dbReference>
<keyword evidence="4" id="KW-1133">Transmembrane helix</keyword>
<dbReference type="InterPro" id="IPR036396">
    <property type="entry name" value="Cyt_P450_sf"/>
</dbReference>
<keyword evidence="6" id="KW-1185">Reference proteome</keyword>
<feature type="transmembrane region" description="Helical" evidence="4">
    <location>
        <begin position="6"/>
        <end position="23"/>
    </location>
</feature>
<protein>
    <submittedName>
        <fullName evidence="5">Uncharacterized protein</fullName>
    </submittedName>
</protein>
<evidence type="ECO:0000256" key="4">
    <source>
        <dbReference type="SAM" id="Phobius"/>
    </source>
</evidence>
<reference evidence="5" key="2">
    <citation type="submission" date="2025-09" db="UniProtKB">
        <authorList>
            <consortium name="Ensembl"/>
        </authorList>
    </citation>
    <scope>IDENTIFICATION</scope>
</reference>
<feature type="binding site" description="axial binding residue" evidence="3">
    <location>
        <position position="403"/>
    </location>
    <ligand>
        <name>heme</name>
        <dbReference type="ChEBI" id="CHEBI:30413"/>
    </ligand>
    <ligandPart>
        <name>Fe</name>
        <dbReference type="ChEBI" id="CHEBI:18248"/>
    </ligandPart>
</feature>
<dbReference type="PANTHER" id="PTHR24280">
    <property type="entry name" value="CYTOCHROME P450 20A1"/>
    <property type="match status" value="1"/>
</dbReference>
<dbReference type="InterPro" id="IPR002401">
    <property type="entry name" value="Cyt_P450_E_grp-I"/>
</dbReference>
<evidence type="ECO:0000256" key="1">
    <source>
        <dbReference type="ARBA" id="ARBA00010617"/>
    </source>
</evidence>
<comment type="cofactor">
    <cofactor evidence="3">
        <name>heme</name>
        <dbReference type="ChEBI" id="CHEBI:30413"/>
    </cofactor>
</comment>
<dbReference type="PANTHER" id="PTHR24280:SF4">
    <property type="entry name" value="CYTOCHROME P450 20A1"/>
    <property type="match status" value="1"/>
</dbReference>
<dbReference type="InterPro" id="IPR001128">
    <property type="entry name" value="Cyt_P450"/>
</dbReference>
<accession>A0A3Q3X5M1</accession>
<proteinExistence type="inferred from homology"/>
<dbReference type="GO" id="GO:0016020">
    <property type="term" value="C:membrane"/>
    <property type="evidence" value="ECO:0007669"/>
    <property type="project" value="TreeGrafter"/>
</dbReference>
<name>A0A3Q3X5M1_MOLML</name>
<dbReference type="Gene3D" id="1.10.630.10">
    <property type="entry name" value="Cytochrome P450"/>
    <property type="match status" value="1"/>
</dbReference>
<dbReference type="Pfam" id="PF00067">
    <property type="entry name" value="p450"/>
    <property type="match status" value="1"/>
</dbReference>
<keyword evidence="4" id="KW-0472">Membrane</keyword>
<evidence type="ECO:0000313" key="6">
    <source>
        <dbReference type="Proteomes" id="UP000261620"/>
    </source>
</evidence>
<dbReference type="GO" id="GO:0016705">
    <property type="term" value="F:oxidoreductase activity, acting on paired donors, with incorporation or reduction of molecular oxygen"/>
    <property type="evidence" value="ECO:0007669"/>
    <property type="project" value="InterPro"/>
</dbReference>
<dbReference type="InterPro" id="IPR052666">
    <property type="entry name" value="CYP450_20A1-like"/>
</dbReference>
<dbReference type="SUPFAM" id="SSF48264">
    <property type="entry name" value="Cytochrome P450"/>
    <property type="match status" value="1"/>
</dbReference>